<gene>
    <name evidence="2" type="ORF">FRD01_04290</name>
</gene>
<accession>A0A5B8XMZ9</accession>
<dbReference type="Pfam" id="PF13646">
    <property type="entry name" value="HEAT_2"/>
    <property type="match status" value="1"/>
</dbReference>
<dbReference type="SUPFAM" id="SSF48371">
    <property type="entry name" value="ARM repeat"/>
    <property type="match status" value="1"/>
</dbReference>
<feature type="chain" id="PRO_5023103209" description="HEAT repeat domain-containing protein" evidence="1">
    <location>
        <begin position="23"/>
        <end position="187"/>
    </location>
</feature>
<dbReference type="KEGG" id="bbae:FRD01_04290"/>
<dbReference type="RefSeq" id="WP_146957946.1">
    <property type="nucleotide sequence ID" value="NZ_CP042467.1"/>
</dbReference>
<organism evidence="2 3">
    <name type="scientific">Microvenator marinus</name>
    <dbReference type="NCBI Taxonomy" id="2600177"/>
    <lineage>
        <taxon>Bacteria</taxon>
        <taxon>Deltaproteobacteria</taxon>
        <taxon>Bradymonadales</taxon>
        <taxon>Microvenatoraceae</taxon>
        <taxon>Microvenator</taxon>
    </lineage>
</organism>
<protein>
    <recommendedName>
        <fullName evidence="4">HEAT repeat domain-containing protein</fullName>
    </recommendedName>
</protein>
<proteinExistence type="predicted"/>
<dbReference type="Gene3D" id="1.25.10.10">
    <property type="entry name" value="Leucine-rich Repeat Variant"/>
    <property type="match status" value="1"/>
</dbReference>
<dbReference type="InterPro" id="IPR011989">
    <property type="entry name" value="ARM-like"/>
</dbReference>
<keyword evidence="3" id="KW-1185">Reference proteome</keyword>
<dbReference type="InterPro" id="IPR016024">
    <property type="entry name" value="ARM-type_fold"/>
</dbReference>
<name>A0A5B8XMZ9_9DELT</name>
<evidence type="ECO:0008006" key="4">
    <source>
        <dbReference type="Google" id="ProtNLM"/>
    </source>
</evidence>
<evidence type="ECO:0000256" key="1">
    <source>
        <dbReference type="SAM" id="SignalP"/>
    </source>
</evidence>
<dbReference type="EMBL" id="CP042467">
    <property type="protein sequence ID" value="QED26477.1"/>
    <property type="molecule type" value="Genomic_DNA"/>
</dbReference>
<keyword evidence="1" id="KW-0732">Signal</keyword>
<feature type="signal peptide" evidence="1">
    <location>
        <begin position="1"/>
        <end position="22"/>
    </location>
</feature>
<dbReference type="Proteomes" id="UP000321595">
    <property type="component" value="Chromosome"/>
</dbReference>
<sequence>MKSLYIAILISLSFTVVGNASAEYLPSEAEAEARVPALDLVIQYLESDQVVPSRLDLRKMSADPVVELTKLSTSGRYDLTLRAKAIQALALYAGDERADETIAELMTSTRANHKLFAVIVMAYAQVQGEEAANELSELARHQRVDVRVAAITALGRFGGQEGYETLLKLEREESNADVRARIQTYTR</sequence>
<evidence type="ECO:0000313" key="3">
    <source>
        <dbReference type="Proteomes" id="UP000321595"/>
    </source>
</evidence>
<dbReference type="OrthoDB" id="5538229at2"/>
<evidence type="ECO:0000313" key="2">
    <source>
        <dbReference type="EMBL" id="QED26477.1"/>
    </source>
</evidence>
<reference evidence="2 3" key="1">
    <citation type="submission" date="2019-08" db="EMBL/GenBank/DDBJ databases">
        <authorList>
            <person name="Liang Q."/>
        </authorList>
    </citation>
    <scope>NUCLEOTIDE SEQUENCE [LARGE SCALE GENOMIC DNA]</scope>
    <source>
        <strain evidence="2 3">V1718</strain>
    </source>
</reference>
<dbReference type="AlphaFoldDB" id="A0A5B8XMZ9"/>